<keyword evidence="1" id="KW-1133">Transmembrane helix</keyword>
<feature type="transmembrane region" description="Helical" evidence="1">
    <location>
        <begin position="130"/>
        <end position="147"/>
    </location>
</feature>
<dbReference type="KEGG" id="mbur:EQU24_12005"/>
<dbReference type="STRING" id="675511.GCA_000341735_00641"/>
<dbReference type="RefSeq" id="WP_017839273.1">
    <property type="nucleotide sequence ID" value="NZ_CP035467.1"/>
</dbReference>
<feature type="transmembrane region" description="Helical" evidence="1">
    <location>
        <begin position="60"/>
        <end position="81"/>
    </location>
</feature>
<evidence type="ECO:0000256" key="1">
    <source>
        <dbReference type="SAM" id="Phobius"/>
    </source>
</evidence>
<dbReference type="Proteomes" id="UP000305881">
    <property type="component" value="Chromosome"/>
</dbReference>
<dbReference type="EMBL" id="CP035467">
    <property type="protein sequence ID" value="QCW82886.1"/>
    <property type="molecule type" value="Genomic_DNA"/>
</dbReference>
<dbReference type="InterPro" id="IPR012666">
    <property type="entry name" value="CbtA_put"/>
</dbReference>
<evidence type="ECO:0000313" key="3">
    <source>
        <dbReference type="Proteomes" id="UP000305881"/>
    </source>
</evidence>
<protein>
    <recommendedName>
        <fullName evidence="4">Cobalt transporter</fullName>
    </recommendedName>
</protein>
<keyword evidence="1" id="KW-0472">Membrane</keyword>
<reference evidence="3" key="1">
    <citation type="journal article" date="2019" name="J. Bacteriol.">
        <title>A Mutagenic Screen Identifies a TonB-Dependent Receptor Required for the Lanthanide Metal Switch in the Type I Methanotroph 'Methylotuvimicrobium buryatense' 5GB1C.</title>
        <authorList>
            <person name="Groom J.D."/>
            <person name="Ford S.M."/>
            <person name="Pesesky M.W."/>
            <person name="Lidstrom M.E."/>
        </authorList>
    </citation>
    <scope>NUCLEOTIDE SEQUENCE [LARGE SCALE GENOMIC DNA]</scope>
    <source>
        <strain evidence="3">5GB1C</strain>
    </source>
</reference>
<accession>A0A4P9UT11</accession>
<organism evidence="2 3">
    <name type="scientific">Methylotuvimicrobium buryatense</name>
    <name type="common">Methylomicrobium buryatense</name>
    <dbReference type="NCBI Taxonomy" id="95641"/>
    <lineage>
        <taxon>Bacteria</taxon>
        <taxon>Pseudomonadati</taxon>
        <taxon>Pseudomonadota</taxon>
        <taxon>Gammaproteobacteria</taxon>
        <taxon>Methylococcales</taxon>
        <taxon>Methylococcaceae</taxon>
        <taxon>Methylotuvimicrobium</taxon>
    </lineage>
</organism>
<evidence type="ECO:0008006" key="4">
    <source>
        <dbReference type="Google" id="ProtNLM"/>
    </source>
</evidence>
<keyword evidence="3" id="KW-1185">Reference proteome</keyword>
<gene>
    <name evidence="2" type="ORF">EQU24_12005</name>
</gene>
<proteinExistence type="predicted"/>
<name>A0A4P9UT11_METBY</name>
<dbReference type="AlphaFoldDB" id="A0A4P9UT11"/>
<dbReference type="NCBIfam" id="TIGR02458">
    <property type="entry name" value="CbtA"/>
    <property type="match status" value="1"/>
</dbReference>
<evidence type="ECO:0000313" key="2">
    <source>
        <dbReference type="EMBL" id="QCW82886.1"/>
    </source>
</evidence>
<feature type="transmembrane region" description="Helical" evidence="1">
    <location>
        <begin position="187"/>
        <end position="208"/>
    </location>
</feature>
<dbReference type="OrthoDB" id="9813640at2"/>
<dbReference type="Pfam" id="PF09490">
    <property type="entry name" value="CbtA"/>
    <property type="match status" value="1"/>
</dbReference>
<feature type="transmembrane region" description="Helical" evidence="1">
    <location>
        <begin position="93"/>
        <end position="110"/>
    </location>
</feature>
<keyword evidence="1" id="KW-0812">Transmembrane</keyword>
<sequence>MADFRKLVIAALAAGILSGLLLSVLQYYLTQPLILAAEQFEAPATGSEHEWQPENGWQRFAFTMLFNGLSGFGFALLLSAAMYWHGTGGYWRGLLWGSAGYLVFFAAPSLGLPPELPGTDSAALLSRQAWWLFTAASTVAGLYGLLLSKNHGLQIAGGMLAAAPHLIGAPHPEIAQALAPEALQQRFVVMSAFSNALFWLSLGALAGFSMTKLKL</sequence>